<evidence type="ECO:0000256" key="1">
    <source>
        <dbReference type="SAM" id="SignalP"/>
    </source>
</evidence>
<dbReference type="PANTHER" id="PTHR43649:SF12">
    <property type="entry name" value="DIACETYLCHITOBIOSE BINDING PROTEIN DASA"/>
    <property type="match status" value="1"/>
</dbReference>
<sequence>MKKSLLLVCSIVTLFLTTACGGGAITNEKVEKSSDNKDDEIILELWHTYTGGTKLDVINNAIERFEADNPGVKVKSTTTRNDNFKQQMTVAMTGGDPPDVFLNYGGDWLGEFVDGDKIIDLSEDGVDTERFLEMTLESSQFNGGQYGLPLGLTLHLTFYNKDIFEKLHLEAPETYSDLLNTIDVLKENEYIPYAFANQTSWPGSFYYMYLVDRIAGEDLFKEAIEGNESFENEAFVKAGEYIKELVEADAFNPGFNGFPPDSGHARQLIYTEQAVMLMMNTNFLDNAKEEFSEIVEKLDFFSFPALEEGKGDVNNLNGATSPVFSAYSGSDHPDLAAELIEYLTSKETAQEWVDLTNELSAIEGIRTDDPVFQKLSDYAEKADFIQMPYDQTLPPSLAQVHLDTLQEIFGLSMTPEEAAKQMEVEAEKIRSRK</sequence>
<dbReference type="Pfam" id="PF01547">
    <property type="entry name" value="SBP_bac_1"/>
    <property type="match status" value="1"/>
</dbReference>
<evidence type="ECO:0000313" key="3">
    <source>
        <dbReference type="Proteomes" id="UP000641206"/>
    </source>
</evidence>
<dbReference type="InterPro" id="IPR050490">
    <property type="entry name" value="Bact_solute-bd_prot1"/>
</dbReference>
<protein>
    <submittedName>
        <fullName evidence="2">ABC transporter extracellular-binding protein YurO</fullName>
    </submittedName>
</protein>
<evidence type="ECO:0000313" key="2">
    <source>
        <dbReference type="EMBL" id="GGP16396.1"/>
    </source>
</evidence>
<dbReference type="PROSITE" id="PS51257">
    <property type="entry name" value="PROKAR_LIPOPROTEIN"/>
    <property type="match status" value="1"/>
</dbReference>
<comment type="caution">
    <text evidence="2">The sequence shown here is derived from an EMBL/GenBank/DDBJ whole genome shotgun (WGS) entry which is preliminary data.</text>
</comment>
<name>A0ABQ2P2C8_9BACI</name>
<proteinExistence type="predicted"/>
<accession>A0ABQ2P2C8</accession>
<reference evidence="3" key="1">
    <citation type="journal article" date="2019" name="Int. J. Syst. Evol. Microbiol.">
        <title>The Global Catalogue of Microorganisms (GCM) 10K type strain sequencing project: providing services to taxonomists for standard genome sequencing and annotation.</title>
        <authorList>
            <consortium name="The Broad Institute Genomics Platform"/>
            <consortium name="The Broad Institute Genome Sequencing Center for Infectious Disease"/>
            <person name="Wu L."/>
            <person name="Ma J."/>
        </authorList>
    </citation>
    <scope>NUCLEOTIDE SEQUENCE [LARGE SCALE GENOMIC DNA]</scope>
    <source>
        <strain evidence="3">CGMCC 1.7693</strain>
    </source>
</reference>
<dbReference type="EMBL" id="BMLW01000019">
    <property type="protein sequence ID" value="GGP16396.1"/>
    <property type="molecule type" value="Genomic_DNA"/>
</dbReference>
<dbReference type="PANTHER" id="PTHR43649">
    <property type="entry name" value="ARABINOSE-BINDING PROTEIN-RELATED"/>
    <property type="match status" value="1"/>
</dbReference>
<dbReference type="Proteomes" id="UP000641206">
    <property type="component" value="Unassembled WGS sequence"/>
</dbReference>
<gene>
    <name evidence="2" type="primary">yurO</name>
    <name evidence="2" type="ORF">GCM10011346_48280</name>
</gene>
<keyword evidence="1" id="KW-0732">Signal</keyword>
<feature type="chain" id="PRO_5047518062" evidence="1">
    <location>
        <begin position="25"/>
        <end position="433"/>
    </location>
</feature>
<dbReference type="SUPFAM" id="SSF53850">
    <property type="entry name" value="Periplasmic binding protein-like II"/>
    <property type="match status" value="1"/>
</dbReference>
<feature type="signal peptide" evidence="1">
    <location>
        <begin position="1"/>
        <end position="24"/>
    </location>
</feature>
<organism evidence="2 3">
    <name type="scientific">Oceanobacillus neutriphilus</name>
    <dbReference type="NCBI Taxonomy" id="531815"/>
    <lineage>
        <taxon>Bacteria</taxon>
        <taxon>Bacillati</taxon>
        <taxon>Bacillota</taxon>
        <taxon>Bacilli</taxon>
        <taxon>Bacillales</taxon>
        <taxon>Bacillaceae</taxon>
        <taxon>Oceanobacillus</taxon>
    </lineage>
</organism>
<dbReference type="Gene3D" id="3.40.190.10">
    <property type="entry name" value="Periplasmic binding protein-like II"/>
    <property type="match status" value="2"/>
</dbReference>
<dbReference type="RefSeq" id="WP_188737993.1">
    <property type="nucleotide sequence ID" value="NZ_BMLW01000019.1"/>
</dbReference>
<keyword evidence="3" id="KW-1185">Reference proteome</keyword>
<dbReference type="InterPro" id="IPR006059">
    <property type="entry name" value="SBP"/>
</dbReference>